<organism evidence="2 3">
    <name type="scientific">Pontivivens insulae</name>
    <dbReference type="NCBI Taxonomy" id="1639689"/>
    <lineage>
        <taxon>Bacteria</taxon>
        <taxon>Pseudomonadati</taxon>
        <taxon>Pseudomonadota</taxon>
        <taxon>Alphaproteobacteria</taxon>
        <taxon>Rhodobacterales</taxon>
        <taxon>Paracoccaceae</taxon>
        <taxon>Pontivivens</taxon>
    </lineage>
</organism>
<dbReference type="InterPro" id="IPR011928">
    <property type="entry name" value="Phage_phiJL001_Gp84"/>
</dbReference>
<dbReference type="NCBIfam" id="TIGR02218">
    <property type="entry name" value="phg_TIGR02218"/>
    <property type="match status" value="1"/>
</dbReference>
<accession>A0A2R8AAF2</accession>
<dbReference type="Pfam" id="PF09931">
    <property type="entry name" value="Phage_phiJL001_Gp84_N"/>
    <property type="match status" value="1"/>
</dbReference>
<evidence type="ECO:0000313" key="2">
    <source>
        <dbReference type="EMBL" id="SPF29181.1"/>
    </source>
</evidence>
<feature type="domain" description="Bacteriophage phiJL001 Gp84 C-terminal" evidence="1">
    <location>
        <begin position="194"/>
        <end position="277"/>
    </location>
</feature>
<name>A0A2R8AAF2_9RHOB</name>
<sequence length="296" mass="31441">MREISDELQARLDSGATTLCRCWILTRTDGVVMGFTDHDSDLRVRDVLCKASTGMIAGALDRTTGLASDNGQALGALSAGGITEADIADGRYDGATVQQYLVDWTRPELDLSLFAGRIGEIARADGAFEAELRSLADDLNTPAGRMISASCDAQVGDLRCGVDLDHPDYRLVTVVDAVTAQGVLVGGLDAYEPGWFDGGVLVWTDGPLAGQSVAIKRDGLTVDGQREVVLWSEPVAGIGAGTGLRLTAGCDRRAATCRTKFANFLNYRGFPHIPGEDFISSYPNRGEGHDGSSLQR</sequence>
<evidence type="ECO:0000313" key="3">
    <source>
        <dbReference type="Proteomes" id="UP000244932"/>
    </source>
</evidence>
<protein>
    <recommendedName>
        <fullName evidence="1">Bacteriophage phiJL001 Gp84 C-terminal domain-containing protein</fullName>
    </recommendedName>
</protein>
<keyword evidence="3" id="KW-1185">Reference proteome</keyword>
<dbReference type="OrthoDB" id="1633386at2"/>
<dbReference type="Proteomes" id="UP000244932">
    <property type="component" value="Unassembled WGS sequence"/>
</dbReference>
<dbReference type="EMBL" id="OMKW01000002">
    <property type="protein sequence ID" value="SPF29181.1"/>
    <property type="molecule type" value="Genomic_DNA"/>
</dbReference>
<proteinExistence type="predicted"/>
<reference evidence="2 3" key="1">
    <citation type="submission" date="2018-03" db="EMBL/GenBank/DDBJ databases">
        <authorList>
            <person name="Keele B.F."/>
        </authorList>
    </citation>
    <scope>NUCLEOTIDE SEQUENCE [LARGE SCALE GENOMIC DNA]</scope>
    <source>
        <strain evidence="2 3">CeCT 8812</strain>
    </source>
</reference>
<evidence type="ECO:0000259" key="1">
    <source>
        <dbReference type="Pfam" id="PF09356"/>
    </source>
</evidence>
<dbReference type="AlphaFoldDB" id="A0A2R8AAF2"/>
<dbReference type="Pfam" id="PF09356">
    <property type="entry name" value="Phage_BR0599"/>
    <property type="match status" value="1"/>
</dbReference>
<dbReference type="InterPro" id="IPR018964">
    <property type="entry name" value="Phage_phiJL001_Gp84_C"/>
</dbReference>
<dbReference type="RefSeq" id="WP_108781901.1">
    <property type="nucleotide sequence ID" value="NZ_OMKW01000002.1"/>
</dbReference>
<gene>
    <name evidence="2" type="ORF">POI8812_01488</name>
</gene>